<proteinExistence type="predicted"/>
<protein>
    <submittedName>
        <fullName evidence="2">N-acetyltransferase</fullName>
    </submittedName>
</protein>
<dbReference type="RefSeq" id="WP_123271326.1">
    <property type="nucleotide sequence ID" value="NZ_RJJQ01000008.1"/>
</dbReference>
<dbReference type="AlphaFoldDB" id="A0A3M9MAU3"/>
<dbReference type="OrthoDB" id="5405911at2"/>
<dbReference type="EMBL" id="RJJQ01000008">
    <property type="protein sequence ID" value="RNI22287.1"/>
    <property type="molecule type" value="Genomic_DNA"/>
</dbReference>
<dbReference type="Proteomes" id="UP000271678">
    <property type="component" value="Unassembled WGS sequence"/>
</dbReference>
<dbReference type="PANTHER" id="PTHR31435">
    <property type="entry name" value="PROTEIN NATD1"/>
    <property type="match status" value="1"/>
</dbReference>
<comment type="caution">
    <text evidence="2">The sequence shown here is derived from an EMBL/GenBank/DDBJ whole genome shotgun (WGS) entry which is preliminary data.</text>
</comment>
<evidence type="ECO:0000313" key="2">
    <source>
        <dbReference type="EMBL" id="RNI22287.1"/>
    </source>
</evidence>
<dbReference type="InterPro" id="IPR016181">
    <property type="entry name" value="Acyl_CoA_acyltransferase"/>
</dbReference>
<keyword evidence="2" id="KW-0808">Transferase</keyword>
<dbReference type="InterPro" id="IPR031165">
    <property type="entry name" value="GNAT_YJDJ"/>
</dbReference>
<evidence type="ECO:0000259" key="1">
    <source>
        <dbReference type="PROSITE" id="PS51729"/>
    </source>
</evidence>
<organism evidence="2 3">
    <name type="scientific">Flexivirga caeni</name>
    <dbReference type="NCBI Taxonomy" id="2294115"/>
    <lineage>
        <taxon>Bacteria</taxon>
        <taxon>Bacillati</taxon>
        <taxon>Actinomycetota</taxon>
        <taxon>Actinomycetes</taxon>
        <taxon>Micrococcales</taxon>
        <taxon>Dermacoccaceae</taxon>
        <taxon>Flexivirga</taxon>
    </lineage>
</organism>
<evidence type="ECO:0000313" key="3">
    <source>
        <dbReference type="Proteomes" id="UP000271678"/>
    </source>
</evidence>
<dbReference type="CDD" id="cd04301">
    <property type="entry name" value="NAT_SF"/>
    <property type="match status" value="1"/>
</dbReference>
<gene>
    <name evidence="2" type="ORF">EFY87_09965</name>
</gene>
<dbReference type="InterPro" id="IPR045057">
    <property type="entry name" value="Gcn5-rel_NAT"/>
</dbReference>
<keyword evidence="3" id="KW-1185">Reference proteome</keyword>
<dbReference type="GO" id="GO:0016740">
    <property type="term" value="F:transferase activity"/>
    <property type="evidence" value="ECO:0007669"/>
    <property type="project" value="UniProtKB-KW"/>
</dbReference>
<accession>A0A3M9MAU3</accession>
<dbReference type="PROSITE" id="PS51729">
    <property type="entry name" value="GNAT_YJDJ"/>
    <property type="match status" value="1"/>
</dbReference>
<sequence length="97" mass="10610">MSDDITVRDNPDLHRYEARVGGALAGFAVYELAAGSITFVHTEVDTKFEGKGVGSAIARFALDDVRDRGDLSVIPQCAFIAAWIERHPAYQSLVQQD</sequence>
<feature type="domain" description="N-acetyltransferase" evidence="1">
    <location>
        <begin position="8"/>
        <end position="95"/>
    </location>
</feature>
<dbReference type="Gene3D" id="3.40.630.30">
    <property type="match status" value="1"/>
</dbReference>
<reference evidence="2 3" key="1">
    <citation type="submission" date="2018-11" db="EMBL/GenBank/DDBJ databases">
        <title>Draft genome of Simplicispira Flexivirga sp. BO-16.</title>
        <authorList>
            <person name="Im W.T."/>
        </authorList>
    </citation>
    <scope>NUCLEOTIDE SEQUENCE [LARGE SCALE GENOMIC DNA]</scope>
    <source>
        <strain evidence="2 3">BO-16</strain>
    </source>
</reference>
<dbReference type="SUPFAM" id="SSF55729">
    <property type="entry name" value="Acyl-CoA N-acyltransferases (Nat)"/>
    <property type="match status" value="1"/>
</dbReference>
<dbReference type="Pfam" id="PF14542">
    <property type="entry name" value="Acetyltransf_CG"/>
    <property type="match status" value="1"/>
</dbReference>
<dbReference type="PANTHER" id="PTHR31435:SF10">
    <property type="entry name" value="BSR4717 PROTEIN"/>
    <property type="match status" value="1"/>
</dbReference>
<name>A0A3M9MAU3_9MICO</name>